<keyword evidence="2" id="KW-1185">Reference proteome</keyword>
<dbReference type="Proteomes" id="UP000652354">
    <property type="component" value="Unassembled WGS sequence"/>
</dbReference>
<comment type="caution">
    <text evidence="1">The sequence shown here is derived from an EMBL/GenBank/DDBJ whole genome shotgun (WGS) entry which is preliminary data.</text>
</comment>
<dbReference type="RefSeq" id="WP_203653485.1">
    <property type="nucleotide sequence ID" value="NZ_BONR01000001.1"/>
</dbReference>
<dbReference type="EMBL" id="BONR01000001">
    <property type="protein sequence ID" value="GIG54019.1"/>
    <property type="molecule type" value="Genomic_DNA"/>
</dbReference>
<evidence type="ECO:0000313" key="2">
    <source>
        <dbReference type="Proteomes" id="UP000652354"/>
    </source>
</evidence>
<gene>
    <name evidence="1" type="ORF">Dac01nite_07710</name>
</gene>
<proteinExistence type="predicted"/>
<evidence type="ECO:0008006" key="3">
    <source>
        <dbReference type="Google" id="ProtNLM"/>
    </source>
</evidence>
<organism evidence="1 2">
    <name type="scientific">Demequina activiva</name>
    <dbReference type="NCBI Taxonomy" id="1582364"/>
    <lineage>
        <taxon>Bacteria</taxon>
        <taxon>Bacillati</taxon>
        <taxon>Actinomycetota</taxon>
        <taxon>Actinomycetes</taxon>
        <taxon>Micrococcales</taxon>
        <taxon>Demequinaceae</taxon>
        <taxon>Demequina</taxon>
    </lineage>
</organism>
<name>A0A919Q0Z1_9MICO</name>
<dbReference type="AlphaFoldDB" id="A0A919Q0Z1"/>
<evidence type="ECO:0000313" key="1">
    <source>
        <dbReference type="EMBL" id="GIG54019.1"/>
    </source>
</evidence>
<protein>
    <recommendedName>
        <fullName evidence="3">PIN domain-containing protein</fullName>
    </recommendedName>
</protein>
<dbReference type="InterPro" id="IPR029060">
    <property type="entry name" value="PIN-like_dom_sf"/>
</dbReference>
<accession>A0A919Q0Z1</accession>
<reference evidence="1" key="1">
    <citation type="submission" date="2021-01" db="EMBL/GenBank/DDBJ databases">
        <title>Whole genome shotgun sequence of Demequina activiva NBRC 110675.</title>
        <authorList>
            <person name="Komaki H."/>
            <person name="Tamura T."/>
        </authorList>
    </citation>
    <scope>NUCLEOTIDE SEQUENCE</scope>
    <source>
        <strain evidence="1">NBRC 110675</strain>
    </source>
</reference>
<sequence>MIYIDGSALCRFLPGVKHFEEWNAWVVPRIDQVAMTQLGVTELRQAAELMPREQKTLAYDVVDQVRAKIAMIRFSDENVSVSTHAAAVLKPFAALHLGAAVAHPAIDTVATYDAELAQAAELYELTVVSPGLPAGWHNGTAG</sequence>
<dbReference type="SUPFAM" id="SSF88723">
    <property type="entry name" value="PIN domain-like"/>
    <property type="match status" value="1"/>
</dbReference>